<proteinExistence type="predicted"/>
<dbReference type="AlphaFoldDB" id="A0A5N6SGN9"/>
<dbReference type="RefSeq" id="XP_031908963.1">
    <property type="nucleotide sequence ID" value="XM_032060819.1"/>
</dbReference>
<accession>A0A5N6SGN9</accession>
<protein>
    <submittedName>
        <fullName evidence="2">Uncharacterized protein</fullName>
    </submittedName>
</protein>
<gene>
    <name evidence="2" type="ORF">BDV38DRAFT_287255</name>
</gene>
<organism evidence="2 3">
    <name type="scientific">Aspergillus pseudotamarii</name>
    <dbReference type="NCBI Taxonomy" id="132259"/>
    <lineage>
        <taxon>Eukaryota</taxon>
        <taxon>Fungi</taxon>
        <taxon>Dikarya</taxon>
        <taxon>Ascomycota</taxon>
        <taxon>Pezizomycotina</taxon>
        <taxon>Eurotiomycetes</taxon>
        <taxon>Eurotiomycetidae</taxon>
        <taxon>Eurotiales</taxon>
        <taxon>Aspergillaceae</taxon>
        <taxon>Aspergillus</taxon>
        <taxon>Aspergillus subgen. Circumdati</taxon>
    </lineage>
</organism>
<feature type="signal peptide" evidence="1">
    <location>
        <begin position="1"/>
        <end position="20"/>
    </location>
</feature>
<feature type="chain" id="PRO_5024810321" evidence="1">
    <location>
        <begin position="21"/>
        <end position="158"/>
    </location>
</feature>
<reference evidence="2 3" key="1">
    <citation type="submission" date="2019-04" db="EMBL/GenBank/DDBJ databases">
        <title>Friends and foes A comparative genomics study of 23 Aspergillus species from section Flavi.</title>
        <authorList>
            <consortium name="DOE Joint Genome Institute"/>
            <person name="Kjaerbolling I."/>
            <person name="Vesth T."/>
            <person name="Frisvad J.C."/>
            <person name="Nybo J.L."/>
            <person name="Theobald S."/>
            <person name="Kildgaard S."/>
            <person name="Isbrandt T."/>
            <person name="Kuo A."/>
            <person name="Sato A."/>
            <person name="Lyhne E.K."/>
            <person name="Kogle M.E."/>
            <person name="Wiebenga A."/>
            <person name="Kun R.S."/>
            <person name="Lubbers R.J."/>
            <person name="Makela M.R."/>
            <person name="Barry K."/>
            <person name="Chovatia M."/>
            <person name="Clum A."/>
            <person name="Daum C."/>
            <person name="Haridas S."/>
            <person name="He G."/>
            <person name="LaButti K."/>
            <person name="Lipzen A."/>
            <person name="Mondo S."/>
            <person name="Riley R."/>
            <person name="Salamov A."/>
            <person name="Simmons B.A."/>
            <person name="Magnuson J.K."/>
            <person name="Henrissat B."/>
            <person name="Mortensen U.H."/>
            <person name="Larsen T.O."/>
            <person name="Devries R.P."/>
            <person name="Grigoriev I.V."/>
            <person name="Machida M."/>
            <person name="Baker S.E."/>
            <person name="Andersen M.R."/>
        </authorList>
    </citation>
    <scope>NUCLEOTIDE SEQUENCE [LARGE SCALE GENOMIC DNA]</scope>
    <source>
        <strain evidence="2 3">CBS 117625</strain>
    </source>
</reference>
<keyword evidence="1" id="KW-0732">Signal</keyword>
<dbReference type="GeneID" id="43645029"/>
<evidence type="ECO:0000313" key="3">
    <source>
        <dbReference type="Proteomes" id="UP000325672"/>
    </source>
</evidence>
<name>A0A5N6SGN9_ASPPS</name>
<evidence type="ECO:0000313" key="2">
    <source>
        <dbReference type="EMBL" id="KAE8132900.1"/>
    </source>
</evidence>
<dbReference type="EMBL" id="ML743624">
    <property type="protein sequence ID" value="KAE8132900.1"/>
    <property type="molecule type" value="Genomic_DNA"/>
</dbReference>
<keyword evidence="3" id="KW-1185">Reference proteome</keyword>
<evidence type="ECO:0000256" key="1">
    <source>
        <dbReference type="SAM" id="SignalP"/>
    </source>
</evidence>
<sequence length="158" mass="17424">MSTKLLVIYYLYTIITLLHSGWPQTNQYSSYSLLHSTPNNLCSTPGTHYCTYSSLHGPEILSCVSRTRAELRSCNIELARIIPKAMRGYESSPDAGDAICAFNGMGYSRLRGGTVEVPGTEICEDETDETDSSDGVDFISFGERALFGWRLGIFLASD</sequence>
<dbReference type="OrthoDB" id="5426294at2759"/>
<dbReference type="Proteomes" id="UP000325672">
    <property type="component" value="Unassembled WGS sequence"/>
</dbReference>